<dbReference type="RefSeq" id="XP_055864388.1">
    <property type="nucleotide sequence ID" value="XM_056008413.1"/>
</dbReference>
<protein>
    <submittedName>
        <fullName evidence="3 4">FMRF-amide neuropeptides-like</fullName>
    </submittedName>
</protein>
<feature type="region of interest" description="Disordered" evidence="1">
    <location>
        <begin position="241"/>
        <end position="265"/>
    </location>
</feature>
<evidence type="ECO:0000313" key="4">
    <source>
        <dbReference type="RefSeq" id="XP_055864388.1"/>
    </source>
</evidence>
<keyword evidence="2" id="KW-1185">Reference proteome</keyword>
<dbReference type="Proteomes" id="UP001165740">
    <property type="component" value="Chromosome 13"/>
</dbReference>
<dbReference type="AlphaFoldDB" id="A0A9W2YNN1"/>
<gene>
    <name evidence="3 4" type="primary">LOC106062889</name>
</gene>
<dbReference type="OrthoDB" id="6155163at2759"/>
<feature type="region of interest" description="Disordered" evidence="1">
    <location>
        <begin position="205"/>
        <end position="225"/>
    </location>
</feature>
<accession>A0A9W2YNN1</accession>
<organism evidence="2 4">
    <name type="scientific">Biomphalaria glabrata</name>
    <name type="common">Bloodfluke planorb</name>
    <name type="synonym">Freshwater snail</name>
    <dbReference type="NCBI Taxonomy" id="6526"/>
    <lineage>
        <taxon>Eukaryota</taxon>
        <taxon>Metazoa</taxon>
        <taxon>Spiralia</taxon>
        <taxon>Lophotrochozoa</taxon>
        <taxon>Mollusca</taxon>
        <taxon>Gastropoda</taxon>
        <taxon>Heterobranchia</taxon>
        <taxon>Euthyneura</taxon>
        <taxon>Panpulmonata</taxon>
        <taxon>Hygrophila</taxon>
        <taxon>Lymnaeoidea</taxon>
        <taxon>Planorbidae</taxon>
        <taxon>Biomphalaria</taxon>
    </lineage>
</organism>
<feature type="compositionally biased region" description="Basic and acidic residues" evidence="1">
    <location>
        <begin position="205"/>
        <end position="220"/>
    </location>
</feature>
<dbReference type="GeneID" id="106062889"/>
<name>A0A9W2YNN1_BIOGL</name>
<evidence type="ECO:0000313" key="3">
    <source>
        <dbReference type="RefSeq" id="XP_055864387.1"/>
    </source>
</evidence>
<reference evidence="3 4" key="1">
    <citation type="submission" date="2025-04" db="UniProtKB">
        <authorList>
            <consortium name="RefSeq"/>
        </authorList>
    </citation>
    <scope>IDENTIFICATION</scope>
</reference>
<evidence type="ECO:0000256" key="1">
    <source>
        <dbReference type="SAM" id="MobiDB-lite"/>
    </source>
</evidence>
<sequence>MSVIFIHPKNRLPKMFILQITLFCATNLIFPANTNESPVSQIKNIAVTLSNKTEKSPPEVQNFLDDTNSQDNVVWLEDDSQSDNQHYIRGEPWSTDQGASIYREYPSWSEELIEPPSRDEEYSSYDKRFMRGLQKRFMRGFQKRFMRGLQKRFMRGFRSSSTDDNRVRILTPRLPPFDLYRNTGAWYVPQEKRFMRGLTKRSIPDIETDKSSSDSSEHPLHSNVASTEKRFMRGFTKKNAAEMPKEASSNLPDGVTSEISSPHEDDKRFMRGLHSFDKRENELTDDEMTDTAEKRFMRGFTKKEDKRFMRGLIKKEHTENDKRFMRGLVKKDDTEGSQEQDKQTIQDFTQTDEKRFMRGLIKKDEKRFMRGFAKKDHDTLAEEKRFMRGFNKKNVDATEEEKRFMRGFNKKDFDATEEEKRFMRGLIKKDSGIKDDKRFMRGLVKKDLDKRFMRGLIKKAAQQEDKRFMRGLVTREADSQHRVKRQTRFNDQIRNPLLEKLEEEYSDDDDDEEIGDESWMDYPALPVKRFMRGFDVYTKRFWKDQHHLIPIDGDVDINKRFMRGFQVYDDDAQKRLTSGHTAGPTWYNNMYDNLDEYNLPEKKFIKGLDAYFKAPVGKRFMRGLDFAVPEKRFLRGLEYYSPKFRNNLRIHKKFLRGLDAYKKSILDEPEYRLDSKSLWSSDWDNRLGQSELK</sequence>
<evidence type="ECO:0000313" key="2">
    <source>
        <dbReference type="Proteomes" id="UP001165740"/>
    </source>
</evidence>
<dbReference type="RefSeq" id="XP_055864387.1">
    <property type="nucleotide sequence ID" value="XM_056008412.1"/>
</dbReference>
<proteinExistence type="predicted"/>